<feature type="transmembrane region" description="Helical" evidence="1">
    <location>
        <begin position="217"/>
        <end position="237"/>
    </location>
</feature>
<reference evidence="2 3" key="1">
    <citation type="submission" date="2016-07" db="EMBL/GenBank/DDBJ databases">
        <title>High microdiversification within the ubiquitous acI lineage of Actinobacteria.</title>
        <authorList>
            <person name="Neuenschwander S.M."/>
            <person name="Salcher M."/>
            <person name="Ghai R."/>
            <person name="Pernthaler J."/>
        </authorList>
    </citation>
    <scope>NUCLEOTIDE SEQUENCE [LARGE SCALE GENOMIC DNA]</scope>
    <source>
        <strain evidence="2">MMS-IIB-91</strain>
    </source>
</reference>
<name>A0A249L4H0_9ACTN</name>
<proteinExistence type="predicted"/>
<feature type="transmembrane region" description="Helical" evidence="1">
    <location>
        <begin position="141"/>
        <end position="157"/>
    </location>
</feature>
<keyword evidence="1" id="KW-0472">Membrane</keyword>
<keyword evidence="1" id="KW-1133">Transmembrane helix</keyword>
<feature type="transmembrane region" description="Helical" evidence="1">
    <location>
        <begin position="112"/>
        <end position="134"/>
    </location>
</feature>
<feature type="transmembrane region" description="Helical" evidence="1">
    <location>
        <begin position="187"/>
        <end position="205"/>
    </location>
</feature>
<dbReference type="KEGG" id="nab:B1sIIB91_03605"/>
<feature type="transmembrane region" description="Helical" evidence="1">
    <location>
        <begin position="21"/>
        <end position="41"/>
    </location>
</feature>
<gene>
    <name evidence="2" type="ORF">B1sIIB91_03605</name>
</gene>
<organism evidence="2 3">
    <name type="scientific">Candidatus Nanopelagicus abundans</name>
    <dbReference type="NCBI Taxonomy" id="1884916"/>
    <lineage>
        <taxon>Bacteria</taxon>
        <taxon>Bacillati</taxon>
        <taxon>Actinomycetota</taxon>
        <taxon>Actinomycetes</taxon>
        <taxon>Candidatus Nanopelagicales</taxon>
        <taxon>Candidatus Nanopelagicaceae</taxon>
        <taxon>Candidatus Nanopelagicus</taxon>
    </lineage>
</organism>
<dbReference type="PANTHER" id="PTHR39419:SF1">
    <property type="entry name" value="SLL0814 PROTEIN"/>
    <property type="match status" value="1"/>
</dbReference>
<dbReference type="PANTHER" id="PTHR39419">
    <property type="entry name" value="SLL0814 PROTEIN"/>
    <property type="match status" value="1"/>
</dbReference>
<protein>
    <submittedName>
        <fullName evidence="2">DUF422 domain-containing protein</fullName>
    </submittedName>
</protein>
<dbReference type="EMBL" id="CP016779">
    <property type="protein sequence ID" value="ASY23991.1"/>
    <property type="molecule type" value="Genomic_DNA"/>
</dbReference>
<evidence type="ECO:0000256" key="1">
    <source>
        <dbReference type="SAM" id="Phobius"/>
    </source>
</evidence>
<dbReference type="AlphaFoldDB" id="A0A249L4H0"/>
<feature type="transmembrane region" description="Helical" evidence="1">
    <location>
        <begin position="47"/>
        <end position="67"/>
    </location>
</feature>
<dbReference type="RefSeq" id="WP_095688253.1">
    <property type="nucleotide sequence ID" value="NZ_CP016779.1"/>
</dbReference>
<dbReference type="InterPro" id="IPR007354">
    <property type="entry name" value="CruF-like"/>
</dbReference>
<feature type="transmembrane region" description="Helical" evidence="1">
    <location>
        <begin position="74"/>
        <end position="92"/>
    </location>
</feature>
<dbReference type="OrthoDB" id="9811293at2"/>
<keyword evidence="3" id="KW-1185">Reference proteome</keyword>
<evidence type="ECO:0000313" key="3">
    <source>
        <dbReference type="Proteomes" id="UP000217210"/>
    </source>
</evidence>
<dbReference type="Proteomes" id="UP000217210">
    <property type="component" value="Chromosome"/>
</dbReference>
<dbReference type="Pfam" id="PF04240">
    <property type="entry name" value="Caroten_synth"/>
    <property type="match status" value="1"/>
</dbReference>
<accession>A0A249L4H0</accession>
<evidence type="ECO:0000313" key="2">
    <source>
        <dbReference type="EMBL" id="ASY23991.1"/>
    </source>
</evidence>
<sequence length="270" mass="30465">MSLRQFYPKRNSRHQVSSWKMAILYITIAIAILLQISYPLIDGESLRIVTIATVYWAAAAMCIHAVLAYGIKYASIFVSTTFAYALIVEQIGSKTGWPFGNYEYSGTLGYQIYGVPLVVPFAWVMIAHPLLIAARKITKNWVFLYGGLAMMAWDLFLDPQMVASERWQWDFSGSHVPFQPEIPLSNMFGWLLTGMGLMAILNKFLQVDRRKTKTSTLVPDLFLFWTLFSGIVGNIFFFDRPGVALFGGVVFGLVLIPYVFVLRFGPPAND</sequence>
<feature type="transmembrane region" description="Helical" evidence="1">
    <location>
        <begin position="243"/>
        <end position="264"/>
    </location>
</feature>
<keyword evidence="1" id="KW-0812">Transmembrane</keyword>